<protein>
    <submittedName>
        <fullName evidence="2">Sensors of blue-light using FAD</fullName>
    </submittedName>
</protein>
<dbReference type="EMBL" id="FOCI01000006">
    <property type="protein sequence ID" value="SEM90397.1"/>
    <property type="molecule type" value="Genomic_DNA"/>
</dbReference>
<dbReference type="STRING" id="245187.SAMN04488003_10670"/>
<evidence type="ECO:0000313" key="3">
    <source>
        <dbReference type="Proteomes" id="UP000199585"/>
    </source>
</evidence>
<accession>A0A1H8C8H6</accession>
<dbReference type="SMART" id="SM01034">
    <property type="entry name" value="BLUF"/>
    <property type="match status" value="1"/>
</dbReference>
<dbReference type="InterPro" id="IPR007024">
    <property type="entry name" value="BLUF_domain"/>
</dbReference>
<evidence type="ECO:0000259" key="1">
    <source>
        <dbReference type="PROSITE" id="PS50925"/>
    </source>
</evidence>
<dbReference type="SMR" id="A0A1H8C8H6"/>
<dbReference type="Pfam" id="PF04940">
    <property type="entry name" value="BLUF"/>
    <property type="match status" value="1"/>
</dbReference>
<sequence length="163" mass="17938">MPHAPATPRPAPTTARARGDTPIADLTQLIYASQPFGFSESNLNAILMDSRRMNARDDITGALVCRHDIYLQLLEGPTDAVMAAYARINRDDRHLDIRQLVSRPIETRMFGAWAMLHDPADTLILTQDDIAGGVLDRLSQAQIVAMFETVARDAAPEHGSLHP</sequence>
<dbReference type="GO" id="GO:0071949">
    <property type="term" value="F:FAD binding"/>
    <property type="evidence" value="ECO:0007669"/>
    <property type="project" value="InterPro"/>
</dbReference>
<dbReference type="RefSeq" id="WP_245731385.1">
    <property type="nucleotide sequence ID" value="NZ_FOCI01000006.1"/>
</dbReference>
<dbReference type="Proteomes" id="UP000199585">
    <property type="component" value="Unassembled WGS sequence"/>
</dbReference>
<evidence type="ECO:0000313" key="2">
    <source>
        <dbReference type="EMBL" id="SEM90397.1"/>
    </source>
</evidence>
<gene>
    <name evidence="2" type="ORF">SAMN04488003_10670</name>
</gene>
<dbReference type="Gene3D" id="3.30.70.100">
    <property type="match status" value="1"/>
</dbReference>
<dbReference type="SUPFAM" id="SSF54975">
    <property type="entry name" value="Acylphosphatase/BLUF domain-like"/>
    <property type="match status" value="1"/>
</dbReference>
<name>A0A1H8C8H6_9RHOB</name>
<reference evidence="2 3" key="1">
    <citation type="submission" date="2016-10" db="EMBL/GenBank/DDBJ databases">
        <authorList>
            <person name="de Groot N.N."/>
        </authorList>
    </citation>
    <scope>NUCLEOTIDE SEQUENCE [LARGE SCALE GENOMIC DNA]</scope>
    <source>
        <strain evidence="2 3">DSM 16213</strain>
    </source>
</reference>
<organism evidence="2 3">
    <name type="scientific">Loktanella fryxellensis</name>
    <dbReference type="NCBI Taxonomy" id="245187"/>
    <lineage>
        <taxon>Bacteria</taxon>
        <taxon>Pseudomonadati</taxon>
        <taxon>Pseudomonadota</taxon>
        <taxon>Alphaproteobacteria</taxon>
        <taxon>Rhodobacterales</taxon>
        <taxon>Roseobacteraceae</taxon>
        <taxon>Loktanella</taxon>
    </lineage>
</organism>
<feature type="domain" description="BLUF" evidence="1">
    <location>
        <begin position="26"/>
        <end position="116"/>
    </location>
</feature>
<proteinExistence type="predicted"/>
<dbReference type="InterPro" id="IPR036046">
    <property type="entry name" value="Acylphosphatase-like_dom_sf"/>
</dbReference>
<dbReference type="AlphaFoldDB" id="A0A1H8C8H6"/>
<keyword evidence="3" id="KW-1185">Reference proteome</keyword>
<dbReference type="PROSITE" id="PS50925">
    <property type="entry name" value="BLUF"/>
    <property type="match status" value="1"/>
</dbReference>
<dbReference type="GO" id="GO:0009882">
    <property type="term" value="F:blue light photoreceptor activity"/>
    <property type="evidence" value="ECO:0007669"/>
    <property type="project" value="InterPro"/>
</dbReference>